<dbReference type="Proteomes" id="UP001139559">
    <property type="component" value="Unassembled WGS sequence"/>
</dbReference>
<dbReference type="PANTHER" id="PTHR43404:SF1">
    <property type="entry name" value="MNN4P"/>
    <property type="match status" value="1"/>
</dbReference>
<organism evidence="2 3">
    <name type="scientific">Vibrio amylolyticus</name>
    <dbReference type="NCBI Taxonomy" id="2847292"/>
    <lineage>
        <taxon>Bacteria</taxon>
        <taxon>Pseudomonadati</taxon>
        <taxon>Pseudomonadota</taxon>
        <taxon>Gammaproteobacteria</taxon>
        <taxon>Vibrionales</taxon>
        <taxon>Vibrionaceae</taxon>
        <taxon>Vibrio</taxon>
    </lineage>
</organism>
<proteinExistence type="predicted"/>
<evidence type="ECO:0000313" key="2">
    <source>
        <dbReference type="EMBL" id="MCK6263276.1"/>
    </source>
</evidence>
<dbReference type="EMBL" id="JAJHVV010000004">
    <property type="protein sequence ID" value="MCK6263276.1"/>
    <property type="molecule type" value="Genomic_DNA"/>
</dbReference>
<name>A0A9X1XIY8_9VIBR</name>
<comment type="caution">
    <text evidence="2">The sequence shown here is derived from an EMBL/GenBank/DDBJ whole genome shotgun (WGS) entry which is preliminary data.</text>
</comment>
<dbReference type="AlphaFoldDB" id="A0A9X1XIY8"/>
<reference evidence="2" key="1">
    <citation type="submission" date="2021-11" db="EMBL/GenBank/DDBJ databases">
        <title>Vibrio ZSDE26 sp. nov. and Vibrio ZSDZ34 sp. nov., isolated from coastal seawater in Qingdao.</title>
        <authorList>
            <person name="Zhang P."/>
        </authorList>
    </citation>
    <scope>NUCLEOTIDE SEQUENCE</scope>
    <source>
        <strain evidence="2">ZSDE26</strain>
    </source>
</reference>
<accession>A0A9X1XIY8</accession>
<keyword evidence="3" id="KW-1185">Reference proteome</keyword>
<evidence type="ECO:0000259" key="1">
    <source>
        <dbReference type="Pfam" id="PF04991"/>
    </source>
</evidence>
<dbReference type="InterPro" id="IPR007074">
    <property type="entry name" value="LicD/FKTN/FKRP_NTP_transf"/>
</dbReference>
<protein>
    <submittedName>
        <fullName evidence="2">LicD family protein</fullName>
    </submittedName>
</protein>
<gene>
    <name evidence="2" type="ORF">KP803_08295</name>
</gene>
<feature type="domain" description="LicD/FKTN/FKRP nucleotidyltransferase" evidence="1">
    <location>
        <begin position="10"/>
        <end position="217"/>
    </location>
</feature>
<dbReference type="Pfam" id="PF04991">
    <property type="entry name" value="LicD"/>
    <property type="match status" value="1"/>
</dbReference>
<sequence length="239" mass="27922">MFKTLSDFLNKENLEYVAVGGTVLGAFRHSGFIPWDDDIDIAMPRADYNKFLTLQEKLPNELFIQTFKTDPNYSLYFAKVRMNGTVFLEERFKGVDIHHGLFIDIFPLDEGIDEVQCDFANKLICNFSRAVKSNNGYYGFVKRLFYKFRYGNPGERHEKIEEFLTSNSENKSGFYGAIHGRDLFKYHNLFPLRKMDFCDIEICVPNNVESYLINKYGDDYMTLPKESERNTHSPLMVKL</sequence>
<dbReference type="PANTHER" id="PTHR43404">
    <property type="entry name" value="LIPOPOLYSACCHARIDE CHOLINEPHOSPHOTRANSFERASE LICD"/>
    <property type="match status" value="1"/>
</dbReference>
<evidence type="ECO:0000313" key="3">
    <source>
        <dbReference type="Proteomes" id="UP001139559"/>
    </source>
</evidence>
<dbReference type="InterPro" id="IPR052942">
    <property type="entry name" value="LPS_cholinephosphotransferase"/>
</dbReference>
<dbReference type="GO" id="GO:0009100">
    <property type="term" value="P:glycoprotein metabolic process"/>
    <property type="evidence" value="ECO:0007669"/>
    <property type="project" value="UniProtKB-ARBA"/>
</dbReference>